<dbReference type="GO" id="GO:0016787">
    <property type="term" value="F:hydrolase activity"/>
    <property type="evidence" value="ECO:0007669"/>
    <property type="project" value="InterPro"/>
</dbReference>
<evidence type="ECO:0000259" key="2">
    <source>
        <dbReference type="PROSITE" id="PS51782"/>
    </source>
</evidence>
<gene>
    <name evidence="3" type="ORF">E6C55_00770</name>
</gene>
<dbReference type="InterPro" id="IPR036582">
    <property type="entry name" value="Mao_N_sf"/>
</dbReference>
<dbReference type="InterPro" id="IPR018392">
    <property type="entry name" value="LysM"/>
</dbReference>
<dbReference type="OrthoDB" id="9785345at2"/>
<dbReference type="Proteomes" id="UP000310636">
    <property type="component" value="Unassembled WGS sequence"/>
</dbReference>
<accession>A0A4S4C926</accession>
<feature type="signal peptide" evidence="1">
    <location>
        <begin position="1"/>
        <end position="32"/>
    </location>
</feature>
<keyword evidence="1" id="KW-0732">Signal</keyword>
<dbReference type="AlphaFoldDB" id="A0A4S4C926"/>
<evidence type="ECO:0000313" key="3">
    <source>
        <dbReference type="EMBL" id="THF84549.1"/>
    </source>
</evidence>
<dbReference type="CDD" id="cd00118">
    <property type="entry name" value="LysM"/>
    <property type="match status" value="1"/>
</dbReference>
<dbReference type="InterPro" id="IPR042047">
    <property type="entry name" value="SleB_dom1"/>
</dbReference>
<feature type="chain" id="PRO_5020706102" evidence="1">
    <location>
        <begin position="33"/>
        <end position="319"/>
    </location>
</feature>
<dbReference type="InterPro" id="IPR011105">
    <property type="entry name" value="Cell_wall_hydrolase_SleB"/>
</dbReference>
<dbReference type="Gene3D" id="1.10.10.2520">
    <property type="entry name" value="Cell wall hydrolase SleB, domain 1"/>
    <property type="match status" value="1"/>
</dbReference>
<reference evidence="3 4" key="1">
    <citation type="submission" date="2019-04" db="EMBL/GenBank/DDBJ databases">
        <title>Cohnella sp. nov. isolated from preserved vegetables.</title>
        <authorList>
            <person name="Lin S.-Y."/>
            <person name="Hung M.-H."/>
            <person name="Young C.-C."/>
        </authorList>
    </citation>
    <scope>NUCLEOTIDE SEQUENCE [LARGE SCALE GENOMIC DNA]</scope>
    <source>
        <strain evidence="3 4">CC-MHH1044</strain>
    </source>
</reference>
<dbReference type="PROSITE" id="PS51782">
    <property type="entry name" value="LYSM"/>
    <property type="match status" value="1"/>
</dbReference>
<dbReference type="Pfam" id="PF07833">
    <property type="entry name" value="Cu_amine_oxidN1"/>
    <property type="match status" value="1"/>
</dbReference>
<dbReference type="InterPro" id="IPR012854">
    <property type="entry name" value="Cu_amine_oxidase-like_N"/>
</dbReference>
<comment type="caution">
    <text evidence="3">The sequence shown here is derived from an EMBL/GenBank/DDBJ whole genome shotgun (WGS) entry which is preliminary data.</text>
</comment>
<dbReference type="SUPFAM" id="SSF55383">
    <property type="entry name" value="Copper amine oxidase, domain N"/>
    <property type="match status" value="1"/>
</dbReference>
<protein>
    <submittedName>
        <fullName evidence="3">LysM peptidoglycan-binding domain-containing protein</fullName>
    </submittedName>
</protein>
<dbReference type="Pfam" id="PF01476">
    <property type="entry name" value="LysM"/>
    <property type="match status" value="1"/>
</dbReference>
<dbReference type="SMART" id="SM00257">
    <property type="entry name" value="LysM"/>
    <property type="match status" value="1"/>
</dbReference>
<dbReference type="EMBL" id="SSOB01000001">
    <property type="protein sequence ID" value="THF84549.1"/>
    <property type="molecule type" value="Genomic_DNA"/>
</dbReference>
<dbReference type="SUPFAM" id="SSF54106">
    <property type="entry name" value="LysM domain"/>
    <property type="match status" value="1"/>
</dbReference>
<dbReference type="Gene3D" id="3.30.457.10">
    <property type="entry name" value="Copper amine oxidase-like, N-terminal domain"/>
    <property type="match status" value="1"/>
</dbReference>
<dbReference type="Gene3D" id="3.10.350.10">
    <property type="entry name" value="LysM domain"/>
    <property type="match status" value="1"/>
</dbReference>
<evidence type="ECO:0000313" key="4">
    <source>
        <dbReference type="Proteomes" id="UP000310636"/>
    </source>
</evidence>
<proteinExistence type="predicted"/>
<dbReference type="Pfam" id="PF07486">
    <property type="entry name" value="Hydrolase_2"/>
    <property type="match status" value="1"/>
</dbReference>
<dbReference type="InterPro" id="IPR036779">
    <property type="entry name" value="LysM_dom_sf"/>
</dbReference>
<evidence type="ECO:0000256" key="1">
    <source>
        <dbReference type="SAM" id="SignalP"/>
    </source>
</evidence>
<sequence>MAKELAHINWLSRLAVLSLALLLTVGTGSAFAASSSTLFIEDEKVSLNQSLRLVDGVTFAPVKELAALMDWHVAYDADAGYVVVMNGEGDKLAFRSGESEVRYNGKTYDIPQTARMINDTSYLPLRVLTEAMHAQVGWQAEDKLSSVTDVEPYVVQSGDTLASIAEANGTTAAALKVRNGLTSDALNAGDSLKMIVPEFMDPATADVALLSKLIQVEAGYEPYEGKIAIANVVLNRVKSGRFPDTVSGVIYAAGQFPPARNGNLQTLSASSESVQAAKAALSGENVVPGALYFFNPKLEPAKAKKSSVVKTIGHHMFIR</sequence>
<keyword evidence="4" id="KW-1185">Reference proteome</keyword>
<feature type="domain" description="LysM" evidence="2">
    <location>
        <begin position="151"/>
        <end position="194"/>
    </location>
</feature>
<name>A0A4S4C926_9BACL</name>
<organism evidence="3 4">
    <name type="scientific">Cohnella fermenti</name>
    <dbReference type="NCBI Taxonomy" id="2565925"/>
    <lineage>
        <taxon>Bacteria</taxon>
        <taxon>Bacillati</taxon>
        <taxon>Bacillota</taxon>
        <taxon>Bacilli</taxon>
        <taxon>Bacillales</taxon>
        <taxon>Paenibacillaceae</taxon>
        <taxon>Cohnella</taxon>
    </lineage>
</organism>